<keyword evidence="4" id="KW-1185">Reference proteome</keyword>
<dbReference type="EMBL" id="LFZN01000009">
    <property type="protein sequence ID" value="KXT05940.1"/>
    <property type="molecule type" value="Genomic_DNA"/>
</dbReference>
<evidence type="ECO:0000256" key="1">
    <source>
        <dbReference type="ARBA" id="ARBA00022729"/>
    </source>
</evidence>
<dbReference type="OrthoDB" id="406505at2759"/>
<evidence type="ECO:0000313" key="4">
    <source>
        <dbReference type="Proteomes" id="UP000070133"/>
    </source>
</evidence>
<protein>
    <recommendedName>
        <fullName evidence="2">Expansin-like EG45 domain-containing protein</fullName>
    </recommendedName>
</protein>
<reference evidence="3 4" key="1">
    <citation type="submission" date="2015-07" db="EMBL/GenBank/DDBJ databases">
        <title>Comparative genomics of the Sigatoka disease complex on banana suggests a link between parallel evolutionary changes in Pseudocercospora fijiensis and Pseudocercospora eumusae and increased virulence on the banana host.</title>
        <authorList>
            <person name="Chang T.-C."/>
            <person name="Salvucci A."/>
            <person name="Crous P.W."/>
            <person name="Stergiopoulos I."/>
        </authorList>
    </citation>
    <scope>NUCLEOTIDE SEQUENCE [LARGE SCALE GENOMIC DNA]</scope>
    <source>
        <strain evidence="3 4">CBS 114824</strain>
    </source>
</reference>
<dbReference type="InterPro" id="IPR009009">
    <property type="entry name" value="RlpA-like_DPBB"/>
</dbReference>
<dbReference type="PANTHER" id="PTHR31836">
    <property type="match status" value="1"/>
</dbReference>
<evidence type="ECO:0000313" key="3">
    <source>
        <dbReference type="EMBL" id="KXT05940.1"/>
    </source>
</evidence>
<gene>
    <name evidence="3" type="ORF">AC578_357</name>
</gene>
<sequence length="240" mass="25088">MLDLLSTTKSHSFIYTTFSSTKSSRKMLSFTLLSTLVASAAALSGEATFYGGNTQGGMCSFSTYKIPSGIYGTALSDSNWDGSEACGGCVKVTGPSGNSITAMIVDQCPGCGTNHLDLFEDAFAELADASKGIIDVTWDYVECPISSALEVHMKEGVSANWFSAQVVNGNKRTADLQVSSDGGSTWTSGLTRKDYNFFELSSGTGSDTVAVKIESIDGDQVIVKGISVTGGNSQLASGNY</sequence>
<dbReference type="NCBIfam" id="NF041144">
    <property type="entry name" value="expansin_EXLX1"/>
    <property type="match status" value="1"/>
</dbReference>
<feature type="domain" description="Expansin-like EG45" evidence="2">
    <location>
        <begin position="56"/>
        <end position="148"/>
    </location>
</feature>
<dbReference type="Gene3D" id="2.40.40.10">
    <property type="entry name" value="RlpA-like domain"/>
    <property type="match status" value="1"/>
</dbReference>
<dbReference type="PANTHER" id="PTHR31836:SF21">
    <property type="entry name" value="EXPANSIN-LIKE PROTEIN 7"/>
    <property type="match status" value="1"/>
</dbReference>
<dbReference type="Gene3D" id="2.60.40.760">
    <property type="entry name" value="Expansin, cellulose-binding-like domain"/>
    <property type="match status" value="1"/>
</dbReference>
<dbReference type="InterPro" id="IPR051477">
    <property type="entry name" value="Expansin_CellWall"/>
</dbReference>
<evidence type="ECO:0000259" key="2">
    <source>
        <dbReference type="PROSITE" id="PS50842"/>
    </source>
</evidence>
<keyword evidence="1" id="KW-0732">Signal</keyword>
<dbReference type="InterPro" id="IPR007112">
    <property type="entry name" value="Expansin/allergen_DPBB_dom"/>
</dbReference>
<dbReference type="CDD" id="cd22272">
    <property type="entry name" value="DPBB_EXLX1-like"/>
    <property type="match status" value="1"/>
</dbReference>
<dbReference type="InterPro" id="IPR036749">
    <property type="entry name" value="Expansin_CBD_sf"/>
</dbReference>
<comment type="caution">
    <text evidence="3">The sequence shown here is derived from an EMBL/GenBank/DDBJ whole genome shotgun (WGS) entry which is preliminary data.</text>
</comment>
<dbReference type="STRING" id="321146.A0A139HTZ1"/>
<organism evidence="3 4">
    <name type="scientific">Pseudocercospora eumusae</name>
    <dbReference type="NCBI Taxonomy" id="321146"/>
    <lineage>
        <taxon>Eukaryota</taxon>
        <taxon>Fungi</taxon>
        <taxon>Dikarya</taxon>
        <taxon>Ascomycota</taxon>
        <taxon>Pezizomycotina</taxon>
        <taxon>Dothideomycetes</taxon>
        <taxon>Dothideomycetidae</taxon>
        <taxon>Mycosphaerellales</taxon>
        <taxon>Mycosphaerellaceae</taxon>
        <taxon>Pseudocercospora</taxon>
    </lineage>
</organism>
<dbReference type="InterPro" id="IPR036908">
    <property type="entry name" value="RlpA-like_sf"/>
</dbReference>
<dbReference type="AlphaFoldDB" id="A0A139HTZ1"/>
<proteinExistence type="predicted"/>
<dbReference type="InterPro" id="IPR049818">
    <property type="entry name" value="Expansin_EXLX1-like"/>
</dbReference>
<dbReference type="Proteomes" id="UP000070133">
    <property type="component" value="Unassembled WGS sequence"/>
</dbReference>
<dbReference type="SUPFAM" id="SSF50685">
    <property type="entry name" value="Barwin-like endoglucanases"/>
    <property type="match status" value="1"/>
</dbReference>
<dbReference type="PROSITE" id="PS50842">
    <property type="entry name" value="EXPANSIN_EG45"/>
    <property type="match status" value="1"/>
</dbReference>
<name>A0A139HTZ1_9PEZI</name>
<accession>A0A139HTZ1</accession>
<dbReference type="Pfam" id="PF03330">
    <property type="entry name" value="DPBB_1"/>
    <property type="match status" value="1"/>
</dbReference>